<name>A0ABY7U3X4_9SPHN</name>
<dbReference type="Gene3D" id="3.30.2310.20">
    <property type="entry name" value="RelE-like"/>
    <property type="match status" value="1"/>
</dbReference>
<keyword evidence="2" id="KW-0614">Plasmid</keyword>
<dbReference type="InterPro" id="IPR035093">
    <property type="entry name" value="RelE/ParE_toxin_dom_sf"/>
</dbReference>
<organism evidence="2 3">
    <name type="scientific">Novosphingobium humi</name>
    <dbReference type="NCBI Taxonomy" id="2282397"/>
    <lineage>
        <taxon>Bacteria</taxon>
        <taxon>Pseudomonadati</taxon>
        <taxon>Pseudomonadota</taxon>
        <taxon>Alphaproteobacteria</taxon>
        <taxon>Sphingomonadales</taxon>
        <taxon>Sphingomonadaceae</taxon>
        <taxon>Novosphingobium</taxon>
    </lineage>
</organism>
<evidence type="ECO:0000313" key="2">
    <source>
        <dbReference type="EMBL" id="WCT80176.1"/>
    </source>
</evidence>
<evidence type="ECO:0000256" key="1">
    <source>
        <dbReference type="ARBA" id="ARBA00022649"/>
    </source>
</evidence>
<dbReference type="Pfam" id="PF05016">
    <property type="entry name" value="ParE_toxin"/>
    <property type="match status" value="1"/>
</dbReference>
<evidence type="ECO:0000313" key="3">
    <source>
        <dbReference type="Proteomes" id="UP001218231"/>
    </source>
</evidence>
<sequence length="103" mass="11578">MTVAYVLTKAAEQDIRSILRYTRQQWGEGQVRAYMSALEQGIAQLAAGQGAYRDMGAMREGLRMARCRHHYVFALGREDGPTLILAILHEKMDLIARLGDRLG</sequence>
<geneLocation type="plasmid" evidence="2 3">
    <name>unnamed2</name>
</geneLocation>
<keyword evidence="3" id="KW-1185">Reference proteome</keyword>
<accession>A0ABY7U3X4</accession>
<proteinExistence type="predicted"/>
<reference evidence="2 3" key="1">
    <citation type="submission" date="2023-02" db="EMBL/GenBank/DDBJ databases">
        <title>Genome sequence of Novosphingobium humi KACC 19094.</title>
        <authorList>
            <person name="Kim S."/>
            <person name="Heo J."/>
            <person name="Kwon S.-W."/>
        </authorList>
    </citation>
    <scope>NUCLEOTIDE SEQUENCE [LARGE SCALE GENOMIC DNA]</scope>
    <source>
        <strain evidence="2 3">KACC 19094</strain>
        <plasmid evidence="2 3">unnamed2</plasmid>
    </source>
</reference>
<keyword evidence="1" id="KW-1277">Toxin-antitoxin system</keyword>
<gene>
    <name evidence="2" type="ORF">PQ457_21945</name>
</gene>
<dbReference type="Proteomes" id="UP001218231">
    <property type="component" value="Plasmid unnamed2"/>
</dbReference>
<dbReference type="InterPro" id="IPR007712">
    <property type="entry name" value="RelE/ParE_toxin"/>
</dbReference>
<dbReference type="EMBL" id="CP117419">
    <property type="protein sequence ID" value="WCT80176.1"/>
    <property type="molecule type" value="Genomic_DNA"/>
</dbReference>
<dbReference type="RefSeq" id="WP_273620446.1">
    <property type="nucleotide sequence ID" value="NZ_CP117419.1"/>
</dbReference>
<protein>
    <submittedName>
        <fullName evidence="2">Type II toxin-antitoxin system RelE/ParE family toxin</fullName>
    </submittedName>
</protein>